<reference evidence="3" key="1">
    <citation type="journal article" date="2014" name="Front. Microbiol.">
        <title>High frequency of phylogenetically diverse reductive dehalogenase-homologous genes in deep subseafloor sedimentary metagenomes.</title>
        <authorList>
            <person name="Kawai M."/>
            <person name="Futagami T."/>
            <person name="Toyoda A."/>
            <person name="Takaki Y."/>
            <person name="Nishi S."/>
            <person name="Hori S."/>
            <person name="Arai W."/>
            <person name="Tsubouchi T."/>
            <person name="Morono Y."/>
            <person name="Uchiyama I."/>
            <person name="Ito T."/>
            <person name="Fujiyama A."/>
            <person name="Inagaki F."/>
            <person name="Takami H."/>
        </authorList>
    </citation>
    <scope>NUCLEOTIDE SEQUENCE</scope>
    <source>
        <strain evidence="3">Expedition CK06-06</strain>
    </source>
</reference>
<dbReference type="PANTHER" id="PTHR24348:SF68">
    <property type="entry name" value="SERINE_THREONINE-PROTEIN KINASE ATG1C"/>
    <property type="match status" value="1"/>
</dbReference>
<proteinExistence type="predicted"/>
<evidence type="ECO:0000256" key="1">
    <source>
        <dbReference type="SAM" id="MobiDB-lite"/>
    </source>
</evidence>
<dbReference type="InterPro" id="IPR045269">
    <property type="entry name" value="Atg1-like"/>
</dbReference>
<dbReference type="CDD" id="cd14014">
    <property type="entry name" value="STKc_PknB_like"/>
    <property type="match status" value="1"/>
</dbReference>
<organism evidence="3">
    <name type="scientific">marine sediment metagenome</name>
    <dbReference type="NCBI Taxonomy" id="412755"/>
    <lineage>
        <taxon>unclassified sequences</taxon>
        <taxon>metagenomes</taxon>
        <taxon>ecological metagenomes</taxon>
    </lineage>
</organism>
<dbReference type="InterPro" id="IPR017441">
    <property type="entry name" value="Protein_kinase_ATP_BS"/>
</dbReference>
<gene>
    <name evidence="3" type="ORF">S01H1_33438</name>
</gene>
<accession>X0WEI4</accession>
<comment type="caution">
    <text evidence="3">The sequence shown here is derived from an EMBL/GenBank/DDBJ whole genome shotgun (WGS) entry which is preliminary data.</text>
</comment>
<dbReference type="GO" id="GO:0010506">
    <property type="term" value="P:regulation of autophagy"/>
    <property type="evidence" value="ECO:0007669"/>
    <property type="project" value="InterPro"/>
</dbReference>
<dbReference type="Pfam" id="PF00069">
    <property type="entry name" value="Pkinase"/>
    <property type="match status" value="1"/>
</dbReference>
<dbReference type="PROSITE" id="PS50011">
    <property type="entry name" value="PROTEIN_KINASE_DOM"/>
    <property type="match status" value="1"/>
</dbReference>
<dbReference type="InterPro" id="IPR011009">
    <property type="entry name" value="Kinase-like_dom_sf"/>
</dbReference>
<dbReference type="SUPFAM" id="SSF56112">
    <property type="entry name" value="Protein kinase-like (PK-like)"/>
    <property type="match status" value="1"/>
</dbReference>
<dbReference type="PIRSF" id="PIRSF000654">
    <property type="entry name" value="Integrin-linked_kinase"/>
    <property type="match status" value="1"/>
</dbReference>
<evidence type="ECO:0000313" key="3">
    <source>
        <dbReference type="EMBL" id="GAG11096.1"/>
    </source>
</evidence>
<evidence type="ECO:0000259" key="2">
    <source>
        <dbReference type="PROSITE" id="PS50011"/>
    </source>
</evidence>
<feature type="non-terminal residue" evidence="3">
    <location>
        <position position="237"/>
    </location>
</feature>
<dbReference type="InterPro" id="IPR000719">
    <property type="entry name" value="Prot_kinase_dom"/>
</dbReference>
<sequence length="237" mass="27241">MKEKPRFPLERYEILKKIGEGGSGEVYKVFDLWEQKELALKLLLDRSVLRKFQDEFQLMTGLQYPGLVQAFDFGYTEDERAYFTMELVEGPDLYQINFKKDFKKLYQVALKLLVILDFIHSQGIVHCDLKPDNIRFTKDPFGLKLLDFGLAEKLGSSVKTKPKGTLAYAAPEVLRNGKKDERADFYSLGIVLYELMTGNLPFWEDDPLKLISCHAEKKPAPPSELNPSIPEKLNDLV</sequence>
<dbReference type="GO" id="GO:0005737">
    <property type="term" value="C:cytoplasm"/>
    <property type="evidence" value="ECO:0007669"/>
    <property type="project" value="TreeGrafter"/>
</dbReference>
<dbReference type="PROSITE" id="PS00107">
    <property type="entry name" value="PROTEIN_KINASE_ATP"/>
    <property type="match status" value="1"/>
</dbReference>
<protein>
    <recommendedName>
        <fullName evidence="2">Protein kinase domain-containing protein</fullName>
    </recommendedName>
</protein>
<dbReference type="PANTHER" id="PTHR24348">
    <property type="entry name" value="SERINE/THREONINE-PROTEIN KINASE UNC-51-RELATED"/>
    <property type="match status" value="1"/>
</dbReference>
<dbReference type="GO" id="GO:0005524">
    <property type="term" value="F:ATP binding"/>
    <property type="evidence" value="ECO:0007669"/>
    <property type="project" value="InterPro"/>
</dbReference>
<dbReference type="AlphaFoldDB" id="X0WEI4"/>
<dbReference type="GO" id="GO:0004674">
    <property type="term" value="F:protein serine/threonine kinase activity"/>
    <property type="evidence" value="ECO:0007669"/>
    <property type="project" value="InterPro"/>
</dbReference>
<dbReference type="EMBL" id="BARS01020761">
    <property type="protein sequence ID" value="GAG11096.1"/>
    <property type="molecule type" value="Genomic_DNA"/>
</dbReference>
<feature type="region of interest" description="Disordered" evidence="1">
    <location>
        <begin position="218"/>
        <end position="237"/>
    </location>
</feature>
<feature type="domain" description="Protein kinase" evidence="2">
    <location>
        <begin position="12"/>
        <end position="237"/>
    </location>
</feature>
<name>X0WEI4_9ZZZZ</name>
<dbReference type="SMART" id="SM00220">
    <property type="entry name" value="S_TKc"/>
    <property type="match status" value="1"/>
</dbReference>
<dbReference type="Gene3D" id="1.10.510.10">
    <property type="entry name" value="Transferase(Phosphotransferase) domain 1"/>
    <property type="match status" value="1"/>
</dbReference>